<name>A0ABW5KEL0_9SPHI</name>
<comment type="caution">
    <text evidence="2">The sequence shown here is derived from an EMBL/GenBank/DDBJ whole genome shotgun (WGS) entry which is preliminary data.</text>
</comment>
<evidence type="ECO:0008006" key="4">
    <source>
        <dbReference type="Google" id="ProtNLM"/>
    </source>
</evidence>
<dbReference type="RefSeq" id="WP_380901842.1">
    <property type="nucleotide sequence ID" value="NZ_JBHUEG010000007.1"/>
</dbReference>
<evidence type="ECO:0000256" key="1">
    <source>
        <dbReference type="SAM" id="SignalP"/>
    </source>
</evidence>
<keyword evidence="3" id="KW-1185">Reference proteome</keyword>
<dbReference type="Proteomes" id="UP001597545">
    <property type="component" value="Unassembled WGS sequence"/>
</dbReference>
<proteinExistence type="predicted"/>
<sequence length="112" mass="12943">MKTILLLLVILWSSVCCSPPKFKHYAGYIYQAGRPVGEAEIFEQDNPENRTQTNQDGFFTLRKRANGVSQFLMVRKNDTVIDSMQVIRTAGGEQLRYYFTERTKDTLFLNPD</sequence>
<protein>
    <recommendedName>
        <fullName evidence="4">Carboxypeptidase regulatory-like domain-containing protein</fullName>
    </recommendedName>
</protein>
<reference evidence="3" key="1">
    <citation type="journal article" date="2019" name="Int. J. Syst. Evol. Microbiol.">
        <title>The Global Catalogue of Microorganisms (GCM) 10K type strain sequencing project: providing services to taxonomists for standard genome sequencing and annotation.</title>
        <authorList>
            <consortium name="The Broad Institute Genomics Platform"/>
            <consortium name="The Broad Institute Genome Sequencing Center for Infectious Disease"/>
            <person name="Wu L."/>
            <person name="Ma J."/>
        </authorList>
    </citation>
    <scope>NUCLEOTIDE SEQUENCE [LARGE SCALE GENOMIC DNA]</scope>
    <source>
        <strain evidence="3">KCTC 42662</strain>
    </source>
</reference>
<organism evidence="2 3">
    <name type="scientific">Sphingobacterium suaedae</name>
    <dbReference type="NCBI Taxonomy" id="1686402"/>
    <lineage>
        <taxon>Bacteria</taxon>
        <taxon>Pseudomonadati</taxon>
        <taxon>Bacteroidota</taxon>
        <taxon>Sphingobacteriia</taxon>
        <taxon>Sphingobacteriales</taxon>
        <taxon>Sphingobacteriaceae</taxon>
        <taxon>Sphingobacterium</taxon>
    </lineage>
</organism>
<evidence type="ECO:0000313" key="2">
    <source>
        <dbReference type="EMBL" id="MFD2547261.1"/>
    </source>
</evidence>
<feature type="signal peptide" evidence="1">
    <location>
        <begin position="1"/>
        <end position="18"/>
    </location>
</feature>
<evidence type="ECO:0000313" key="3">
    <source>
        <dbReference type="Proteomes" id="UP001597545"/>
    </source>
</evidence>
<feature type="chain" id="PRO_5046440835" description="Carboxypeptidase regulatory-like domain-containing protein" evidence="1">
    <location>
        <begin position="19"/>
        <end position="112"/>
    </location>
</feature>
<dbReference type="EMBL" id="JBHULR010000003">
    <property type="protein sequence ID" value="MFD2547261.1"/>
    <property type="molecule type" value="Genomic_DNA"/>
</dbReference>
<accession>A0ABW5KEL0</accession>
<keyword evidence="1" id="KW-0732">Signal</keyword>
<gene>
    <name evidence="2" type="ORF">ACFSR5_06320</name>
</gene>